<evidence type="ECO:0000313" key="3">
    <source>
        <dbReference type="Proteomes" id="UP000295164"/>
    </source>
</evidence>
<name>A0A4R4E5U1_9BACT</name>
<reference evidence="2 3" key="1">
    <citation type="submission" date="2019-03" db="EMBL/GenBank/DDBJ databases">
        <authorList>
            <person name="Kim M.K.M."/>
        </authorList>
    </citation>
    <scope>NUCLEOTIDE SEQUENCE [LARGE SCALE GENOMIC DNA]</scope>
    <source>
        <strain evidence="2 3">17J68-15</strain>
    </source>
</reference>
<dbReference type="OrthoDB" id="633404at2"/>
<dbReference type="RefSeq" id="WP_131850381.1">
    <property type="nucleotide sequence ID" value="NZ_SKFH01000001.1"/>
</dbReference>
<evidence type="ECO:0000313" key="2">
    <source>
        <dbReference type="EMBL" id="TCZ75026.1"/>
    </source>
</evidence>
<feature type="domain" description="BT-3987-like N-terminal" evidence="1">
    <location>
        <begin position="63"/>
        <end position="171"/>
    </location>
</feature>
<protein>
    <submittedName>
        <fullName evidence="2">DUF1735 domain-containing protein</fullName>
    </submittedName>
</protein>
<dbReference type="PROSITE" id="PS51257">
    <property type="entry name" value="PROKAR_LIPOPROTEIN"/>
    <property type="match status" value="1"/>
</dbReference>
<sequence>MKRYFVNTALALTGFLALGLTSCLKDKEFEDGSIQSVHNGGDEIKVIELGVAGTSSTATSEGGSSIVYGLNAANSDTTFALVPVILATSSPAEEDIHVTLAAAPELVDSFNNFNGTAAQVPTSTMYTILNAGNVVTIPRGSNVGYLQVKLNPNNFLGQDWALAYKIVSVDRPGYVISSNNRTALTLITIKNRYDGAYRLTLRASGWEPFGISSMQGTYPGLYAMETSGVASVDGNALARGDYLLPAFGGDATSITSNTAFGAVTPRFTFDLATNRLTSVSNSTPPDSRNRILTLLTTAPASSVNIFPAGVTLNSWDPNTGNIYAYFKLGQTGRPDLLYQAIYTYVRPR</sequence>
<comment type="caution">
    <text evidence="2">The sequence shown here is derived from an EMBL/GenBank/DDBJ whole genome shotgun (WGS) entry which is preliminary data.</text>
</comment>
<dbReference type="EMBL" id="SKFH01000001">
    <property type="protein sequence ID" value="TCZ75026.1"/>
    <property type="molecule type" value="Genomic_DNA"/>
</dbReference>
<dbReference type="Gene3D" id="2.60.40.1740">
    <property type="entry name" value="hypothetical protein (bacova_03559)"/>
    <property type="match status" value="1"/>
</dbReference>
<dbReference type="Pfam" id="PF08522">
    <property type="entry name" value="BT_3987-like_N"/>
    <property type="match status" value="1"/>
</dbReference>
<organism evidence="2 3">
    <name type="scientific">Flaviaesturariibacter aridisoli</name>
    <dbReference type="NCBI Taxonomy" id="2545761"/>
    <lineage>
        <taxon>Bacteria</taxon>
        <taxon>Pseudomonadati</taxon>
        <taxon>Bacteroidota</taxon>
        <taxon>Chitinophagia</taxon>
        <taxon>Chitinophagales</taxon>
        <taxon>Chitinophagaceae</taxon>
        <taxon>Flaviaestuariibacter</taxon>
    </lineage>
</organism>
<dbReference type="AlphaFoldDB" id="A0A4R4E5U1"/>
<gene>
    <name evidence="2" type="ORF">E0486_01600</name>
</gene>
<dbReference type="InterPro" id="IPR013728">
    <property type="entry name" value="BT_3987-like_N"/>
</dbReference>
<keyword evidence="3" id="KW-1185">Reference proteome</keyword>
<evidence type="ECO:0000259" key="1">
    <source>
        <dbReference type="Pfam" id="PF08522"/>
    </source>
</evidence>
<proteinExistence type="predicted"/>
<accession>A0A4R4E5U1</accession>
<dbReference type="Proteomes" id="UP000295164">
    <property type="component" value="Unassembled WGS sequence"/>
</dbReference>